<keyword evidence="2" id="KW-0677">Repeat</keyword>
<evidence type="ECO:0000313" key="5">
    <source>
        <dbReference type="Proteomes" id="UP000478571"/>
    </source>
</evidence>
<name>A0A6L8LQ28_9VIBR</name>
<dbReference type="Gene3D" id="3.80.10.10">
    <property type="entry name" value="Ribonuclease Inhibitor"/>
    <property type="match status" value="1"/>
</dbReference>
<dbReference type="Proteomes" id="UP000478571">
    <property type="component" value="Unassembled WGS sequence"/>
</dbReference>
<accession>A0A6L8LQ28</accession>
<proteinExistence type="predicted"/>
<dbReference type="PANTHER" id="PTHR47566">
    <property type="match status" value="1"/>
</dbReference>
<feature type="signal peptide" evidence="3">
    <location>
        <begin position="1"/>
        <end position="18"/>
    </location>
</feature>
<dbReference type="PANTHER" id="PTHR47566:SF1">
    <property type="entry name" value="PROTEIN NUD1"/>
    <property type="match status" value="1"/>
</dbReference>
<dbReference type="Gene3D" id="2.60.40.2390">
    <property type="match status" value="1"/>
</dbReference>
<comment type="caution">
    <text evidence="4">The sequence shown here is derived from an EMBL/GenBank/DDBJ whole genome shotgun (WGS) entry which is preliminary data.</text>
</comment>
<keyword evidence="3" id="KW-0732">Signal</keyword>
<dbReference type="InterPro" id="IPR052574">
    <property type="entry name" value="CDIRP"/>
</dbReference>
<protein>
    <submittedName>
        <fullName evidence="4">DUF3859 domain-containing protein</fullName>
    </submittedName>
</protein>
<evidence type="ECO:0000313" key="4">
    <source>
        <dbReference type="EMBL" id="MYM57945.1"/>
    </source>
</evidence>
<dbReference type="GO" id="GO:0035591">
    <property type="term" value="F:signaling adaptor activity"/>
    <property type="evidence" value="ECO:0007669"/>
    <property type="project" value="TreeGrafter"/>
</dbReference>
<evidence type="ECO:0000256" key="3">
    <source>
        <dbReference type="SAM" id="SignalP"/>
    </source>
</evidence>
<keyword evidence="5" id="KW-1185">Reference proteome</keyword>
<keyword evidence="1" id="KW-0433">Leucine-rich repeat</keyword>
<dbReference type="SUPFAM" id="SSF52058">
    <property type="entry name" value="L domain-like"/>
    <property type="match status" value="1"/>
</dbReference>
<feature type="chain" id="PRO_5026913595" evidence="3">
    <location>
        <begin position="19"/>
        <end position="493"/>
    </location>
</feature>
<dbReference type="InterPro" id="IPR032675">
    <property type="entry name" value="LRR_dom_sf"/>
</dbReference>
<dbReference type="RefSeq" id="WP_160926409.1">
    <property type="nucleotide sequence ID" value="NZ_WWEU01000001.1"/>
</dbReference>
<gene>
    <name evidence="4" type="ORF">GTG28_01795</name>
</gene>
<evidence type="ECO:0000256" key="1">
    <source>
        <dbReference type="ARBA" id="ARBA00022614"/>
    </source>
</evidence>
<organism evidence="4 5">
    <name type="scientific">Vibrio tetraodonis subsp. pristinus</name>
    <dbReference type="NCBI Taxonomy" id="2695891"/>
    <lineage>
        <taxon>Bacteria</taxon>
        <taxon>Pseudomonadati</taxon>
        <taxon>Pseudomonadota</taxon>
        <taxon>Gammaproteobacteria</taxon>
        <taxon>Vibrionales</taxon>
        <taxon>Vibrionaceae</taxon>
        <taxon>Vibrio</taxon>
    </lineage>
</organism>
<dbReference type="AlphaFoldDB" id="A0A6L8LQ28"/>
<sequence>MKPLISLLILLFSVSAHSLSPNPVLINEIKFNDDAFEQCIKKLDVEEISQVTHIICNYSNIRDVSELVFFTQAQDVQFVQNDIESIDLSSLSQLKRLTVSGNRLTTIDVSSNPQLEFINISGNAITKLDLYNNHKLASLYANRTQLEELYVGHLTELKHLVISQSMLTELNIRQNHKLQELVVSGARLNELDLSHLTRLRHLELPNNQLKRIVLEEHPQLVMLNVRNNQLHDINLSGVGRVNRLIASFNQFSAINLADLPLLHDVELNNNKIRQLNVRHNKQLTRLLAFHNPLINLQLDAQQEIKYLSIEGTPVAKTRFSSDVLGTVVPTVTVLKGGQKPAIKDNFRLPDSKILTPELNDFIGFQYKVTANSNSGRLETFPITVRVTHPPITSKDPRKTFTVSSWPDTMLEHDRNQALWHFSSPEELVAGDWTFEIIYQNRVLAQHNFVIQTNEEPMFVNSEQRGEHSTNVDRVIERTNISSHDQPLLSTSRY</sequence>
<reference evidence="4 5" key="1">
    <citation type="submission" date="2020-01" db="EMBL/GenBank/DDBJ databases">
        <title>Draft Genome Sequence of Vibrio sp. strain OCN044, Isolated from a Healthy Coral at Palmyra Atoll.</title>
        <authorList>
            <person name="Videau P."/>
            <person name="Loughran R."/>
            <person name="Esquivel A."/>
            <person name="Deadmond M."/>
            <person name="Paddock B.E."/>
            <person name="Saw J.H."/>
            <person name="Ushijima B."/>
        </authorList>
    </citation>
    <scope>NUCLEOTIDE SEQUENCE [LARGE SCALE GENOMIC DNA]</scope>
    <source>
        <strain evidence="4 5">OCN044</strain>
    </source>
</reference>
<evidence type="ECO:0000256" key="2">
    <source>
        <dbReference type="ARBA" id="ARBA00022737"/>
    </source>
</evidence>
<dbReference type="EMBL" id="WWEU01000001">
    <property type="protein sequence ID" value="MYM57945.1"/>
    <property type="molecule type" value="Genomic_DNA"/>
</dbReference>